<dbReference type="EMBL" id="MUIO01000019">
    <property type="protein sequence ID" value="ORC60455.1"/>
    <property type="molecule type" value="Genomic_DNA"/>
</dbReference>
<accession>A0A1X0N943</accession>
<gene>
    <name evidence="2" type="ORF">BZK31_06755</name>
</gene>
<dbReference type="Proteomes" id="UP000192815">
    <property type="component" value="Unassembled WGS sequence"/>
</dbReference>
<feature type="region of interest" description="Disordered" evidence="1">
    <location>
        <begin position="24"/>
        <end position="51"/>
    </location>
</feature>
<protein>
    <submittedName>
        <fullName evidence="2">Uncharacterized protein</fullName>
    </submittedName>
</protein>
<evidence type="ECO:0000313" key="3">
    <source>
        <dbReference type="Proteomes" id="UP000192815"/>
    </source>
</evidence>
<dbReference type="STRING" id="1958950.BZK31_06755"/>
<organism evidence="2 3">
    <name type="scientific">Pseudomonas floridensis</name>
    <dbReference type="NCBI Taxonomy" id="1958950"/>
    <lineage>
        <taxon>Bacteria</taxon>
        <taxon>Pseudomonadati</taxon>
        <taxon>Pseudomonadota</taxon>
        <taxon>Gammaproteobacteria</taxon>
        <taxon>Pseudomonadales</taxon>
        <taxon>Pseudomonadaceae</taxon>
        <taxon>Pseudomonas</taxon>
    </lineage>
</organism>
<evidence type="ECO:0000256" key="1">
    <source>
        <dbReference type="SAM" id="MobiDB-lite"/>
    </source>
</evidence>
<proteinExistence type="predicted"/>
<dbReference type="AlphaFoldDB" id="A0A1X0N943"/>
<evidence type="ECO:0000313" key="2">
    <source>
        <dbReference type="EMBL" id="ORC60455.1"/>
    </source>
</evidence>
<comment type="caution">
    <text evidence="2">The sequence shown here is derived from an EMBL/GenBank/DDBJ whole genome shotgun (WGS) entry which is preliminary data.</text>
</comment>
<sequence>MRISIANINLSLVINVAHDPATAKTDDITLPDRSSKTTHTGTYVDPKTPEEYSDAPETVYATLDGTGTRRFFTSRFTGYPADHTPFPVIPERADEFSPASPAQGFANEDWIYRGVHAGTYGDPKQGCEVTYLNAINLVELTDGSKAFFRTDFEMNGMTCWFPLPTTAASVEGWGYIASSRAAGTYTDPKRGAETGDFTWPGAVHLFGFMPDGKHRFYAACRQGLVGLNWVLPGSNDVSNEYWEYLSRYEAGSYANPKSAQWSPNATWRGAIYRIEISGQPYFFSSQVEGVVPQSDWKVPSQPKDEAGWKYLGSAVEGTYEHPKGWDDLSWAGQIHVFDVDGKQQYYFSLEGEGAPSQRYESVEQLIADSDIWHCLGERRHLGTFGDPKDPDEPTWPGAIHVSTDELGRQAYYASRLEGDPAGFPMPALNASDEHWTYIEARGPAGTFLDPRERDAPSWEGAIHVGTYDHGRLHIYYRSRVEGTAPEGGRTFPQDGEQNQYWQWVGKDLHDGDLGDPKTIAEFTWPGAIHAVPQDGSVRLYRSNFLGTQPPVAGWHFPTEGGSTEDWTLIPDAPEKNL</sequence>
<reference evidence="3" key="1">
    <citation type="submission" date="2017-02" db="EMBL/GenBank/DDBJ databases">
        <title>Pseudomonas floridae sp. nov., a novel pathogenic bacterial species isolated from tomato.</title>
        <authorList>
            <person name="Timilsina S."/>
            <person name="Vallad G.E."/>
            <person name="Jones J.B."/>
        </authorList>
    </citation>
    <scope>NUCLEOTIDE SEQUENCE [LARGE SCALE GENOMIC DNA]</scope>
    <source>
        <strain evidence="3">GEV388</strain>
    </source>
</reference>
<dbReference type="OrthoDB" id="9790784at2"/>
<keyword evidence="3" id="KW-1185">Reference proteome</keyword>
<dbReference type="RefSeq" id="WP_083182007.1">
    <property type="nucleotide sequence ID" value="NZ_CBCRZR010000005.1"/>
</dbReference>
<name>A0A1X0N943_9PSED</name>